<comment type="caution">
    <text evidence="1">The sequence shown here is derived from an EMBL/GenBank/DDBJ whole genome shotgun (WGS) entry which is preliminary data.</text>
</comment>
<dbReference type="RefSeq" id="WP_191721740.1">
    <property type="nucleotide sequence ID" value="NZ_JACSQK010000001.1"/>
</dbReference>
<organism evidence="1 2">
    <name type="scientific">Comamonas avium</name>
    <dbReference type="NCBI Taxonomy" id="2762231"/>
    <lineage>
        <taxon>Bacteria</taxon>
        <taxon>Pseudomonadati</taxon>
        <taxon>Pseudomonadota</taxon>
        <taxon>Betaproteobacteria</taxon>
        <taxon>Burkholderiales</taxon>
        <taxon>Comamonadaceae</taxon>
        <taxon>Comamonas</taxon>
    </lineage>
</organism>
<name>A0ABR8S799_9BURK</name>
<gene>
    <name evidence="1" type="ORF">H9646_02540</name>
</gene>
<proteinExistence type="predicted"/>
<evidence type="ECO:0000313" key="1">
    <source>
        <dbReference type="EMBL" id="MBD7959346.1"/>
    </source>
</evidence>
<keyword evidence="2" id="KW-1185">Reference proteome</keyword>
<accession>A0ABR8S799</accession>
<sequence>MTTIFTRDSNGHKGTTVQDIQKQRELHITTYKSSNGPLVTTATVHHIEGNLKRHRLGCGGVVGDFSQRLACTFPARVTAKTVSDQHEQCLHKLQEVLTAVDAHYAAQAKRQGLAHA</sequence>
<dbReference type="EMBL" id="JACSQK010000001">
    <property type="protein sequence ID" value="MBD7959346.1"/>
    <property type="molecule type" value="Genomic_DNA"/>
</dbReference>
<evidence type="ECO:0000313" key="2">
    <source>
        <dbReference type="Proteomes" id="UP000634919"/>
    </source>
</evidence>
<protein>
    <submittedName>
        <fullName evidence="1">Uncharacterized protein</fullName>
    </submittedName>
</protein>
<reference evidence="1 2" key="1">
    <citation type="submission" date="2020-08" db="EMBL/GenBank/DDBJ databases">
        <title>A Genomic Blueprint of the Chicken Gut Microbiome.</title>
        <authorList>
            <person name="Gilroy R."/>
            <person name="Ravi A."/>
            <person name="Getino M."/>
            <person name="Pursley I."/>
            <person name="Horton D.L."/>
            <person name="Alikhan N.-F."/>
            <person name="Baker D."/>
            <person name="Gharbi K."/>
            <person name="Hall N."/>
            <person name="Watson M."/>
            <person name="Adriaenssens E.M."/>
            <person name="Foster-Nyarko E."/>
            <person name="Jarju S."/>
            <person name="Secka A."/>
            <person name="Antonio M."/>
            <person name="Oren A."/>
            <person name="Chaudhuri R."/>
            <person name="La Ragione R.M."/>
            <person name="Hildebrand F."/>
            <person name="Pallen M.J."/>
        </authorList>
    </citation>
    <scope>NUCLEOTIDE SEQUENCE [LARGE SCALE GENOMIC DNA]</scope>
    <source>
        <strain evidence="1 2">Sa2CVA6</strain>
    </source>
</reference>
<dbReference type="Proteomes" id="UP000634919">
    <property type="component" value="Unassembled WGS sequence"/>
</dbReference>